<dbReference type="Pfam" id="PF12239">
    <property type="entry name" value="DUF3605"/>
    <property type="match status" value="1"/>
</dbReference>
<evidence type="ECO:0000313" key="2">
    <source>
        <dbReference type="Proteomes" id="UP000094043"/>
    </source>
</evidence>
<keyword evidence="2" id="KW-1185">Reference proteome</keyword>
<dbReference type="GO" id="GO:0005737">
    <property type="term" value="C:cytoplasm"/>
    <property type="evidence" value="ECO:0007669"/>
    <property type="project" value="TreeGrafter"/>
</dbReference>
<dbReference type="AlphaFoldDB" id="A0A1E3IDN9"/>
<dbReference type="PANTHER" id="PTHR35020:SF2">
    <property type="entry name" value="N-ACETYLGLUCOSAMINE-INDUCED PROTEIN 1"/>
    <property type="match status" value="1"/>
</dbReference>
<evidence type="ECO:0000313" key="1">
    <source>
        <dbReference type="EMBL" id="WVN87413.1"/>
    </source>
</evidence>
<gene>
    <name evidence="1" type="ORF">L203_102592</name>
</gene>
<reference evidence="1" key="1">
    <citation type="submission" date="2016-06" db="EMBL/GenBank/DDBJ databases">
        <authorList>
            <person name="Cuomo C."/>
            <person name="Litvintseva A."/>
            <person name="Heitman J."/>
            <person name="Chen Y."/>
            <person name="Sun S."/>
            <person name="Springer D."/>
            <person name="Dromer F."/>
            <person name="Young S."/>
            <person name="Zeng Q."/>
            <person name="Chapman S."/>
            <person name="Gujja S."/>
            <person name="Saif S."/>
            <person name="Birren B."/>
        </authorList>
    </citation>
    <scope>NUCLEOTIDE SEQUENCE</scope>
    <source>
        <strain evidence="1">CBS 7841</strain>
    </source>
</reference>
<organism evidence="1 2">
    <name type="scientific">Cryptococcus depauperatus CBS 7841</name>
    <dbReference type="NCBI Taxonomy" id="1295531"/>
    <lineage>
        <taxon>Eukaryota</taxon>
        <taxon>Fungi</taxon>
        <taxon>Dikarya</taxon>
        <taxon>Basidiomycota</taxon>
        <taxon>Agaricomycotina</taxon>
        <taxon>Tremellomycetes</taxon>
        <taxon>Tremellales</taxon>
        <taxon>Cryptococcaceae</taxon>
        <taxon>Cryptococcus</taxon>
    </lineage>
</organism>
<reference evidence="1" key="2">
    <citation type="journal article" date="2022" name="Elife">
        <title>Obligate sexual reproduction of a homothallic fungus closely related to the Cryptococcus pathogenic species complex.</title>
        <authorList>
            <person name="Passer A.R."/>
            <person name="Clancey S.A."/>
            <person name="Shea T."/>
            <person name="David-Palma M."/>
            <person name="Averette A.F."/>
            <person name="Boekhout T."/>
            <person name="Porcel B.M."/>
            <person name="Nowrousian M."/>
            <person name="Cuomo C.A."/>
            <person name="Sun S."/>
            <person name="Heitman J."/>
            <person name="Coelho M.A."/>
        </authorList>
    </citation>
    <scope>NUCLEOTIDE SEQUENCE</scope>
    <source>
        <strain evidence="1">CBS 7841</strain>
    </source>
</reference>
<dbReference type="GO" id="GO:0006044">
    <property type="term" value="P:N-acetylglucosamine metabolic process"/>
    <property type="evidence" value="ECO:0007669"/>
    <property type="project" value="TreeGrafter"/>
</dbReference>
<proteinExistence type="predicted"/>
<accession>A0A1E3IDN9</accession>
<reference evidence="1" key="3">
    <citation type="submission" date="2024-01" db="EMBL/GenBank/DDBJ databases">
        <authorList>
            <person name="Coelho M.A."/>
            <person name="David-Palma M."/>
            <person name="Shea T."/>
            <person name="Sun S."/>
            <person name="Cuomo C.A."/>
            <person name="Heitman J."/>
        </authorList>
    </citation>
    <scope>NUCLEOTIDE SEQUENCE</scope>
    <source>
        <strain evidence="1">CBS 7841</strain>
    </source>
</reference>
<dbReference type="GeneID" id="91086804"/>
<dbReference type="EMBL" id="CP143786">
    <property type="protein sequence ID" value="WVN87413.1"/>
    <property type="molecule type" value="Genomic_DNA"/>
</dbReference>
<dbReference type="KEGG" id="cdep:91086804"/>
<dbReference type="InterPro" id="IPR022036">
    <property type="entry name" value="DUF3605"/>
</dbReference>
<dbReference type="Proteomes" id="UP000094043">
    <property type="component" value="Chromosome 3"/>
</dbReference>
<protein>
    <submittedName>
        <fullName evidence="1">Uncharacterized protein</fullName>
    </submittedName>
</protein>
<dbReference type="PANTHER" id="PTHR35020">
    <property type="entry name" value="N-ACETYLGLUCOSAMINE-INDUCED PROTEIN 1"/>
    <property type="match status" value="1"/>
</dbReference>
<name>A0A1E3IDN9_9TREE</name>
<dbReference type="RefSeq" id="XP_066068113.1">
    <property type="nucleotide sequence ID" value="XM_066212016.1"/>
</dbReference>
<sequence>MPNVIYNNDLRYPGPPEYPASEGILGLPTQTELDGYPRMFTWGELKEIIQGGQLERLMRNKEMQWKYDQWSAEIRIQYGSTENYLNQARLPFRSQRLPETDNITRPSLGRDIENTSNIHSRSSVNRAILNSGTMTSSPTSFVSLSALGKLKNETVNGLGDTGKESKDDKKAIFLTFKEEEGLDPEKYAVVPNDWPYCVPYGVRHFCVWSRVPIAHPKLVNYSSEDWDKIEEQGLGGFTGVTPVFPHSKEFFTADSSGCQPPGRSLQTSAKDNDWYAIDVAHGGYEMQRWAGVQYESNGGTEVGKMIRGLWDERGWECLWFVNPLRLQSVPGFDHFHVFARRKSPEEIDAAEKAESFRSGR</sequence>
<dbReference type="VEuPathDB" id="FungiDB:L203_03958"/>
<dbReference type="OrthoDB" id="498286at2759"/>